<comment type="caution">
    <text evidence="2">The sequence shown here is derived from an EMBL/GenBank/DDBJ whole genome shotgun (WGS) entry which is preliminary data.</text>
</comment>
<dbReference type="AlphaFoldDB" id="A0A2G8LNG5"/>
<dbReference type="GO" id="GO:0008374">
    <property type="term" value="F:O-acyltransferase activity"/>
    <property type="evidence" value="ECO:0007669"/>
    <property type="project" value="InterPro"/>
</dbReference>
<dbReference type="SUPFAM" id="SSF53474">
    <property type="entry name" value="alpha/beta-Hydrolases"/>
    <property type="match status" value="1"/>
</dbReference>
<dbReference type="PANTHER" id="PTHR11440">
    <property type="entry name" value="LECITHIN-CHOLESTEROL ACYLTRANSFERASE-RELATED"/>
    <property type="match status" value="1"/>
</dbReference>
<dbReference type="GO" id="GO:0006629">
    <property type="term" value="P:lipid metabolic process"/>
    <property type="evidence" value="ECO:0007669"/>
    <property type="project" value="InterPro"/>
</dbReference>
<protein>
    <submittedName>
        <fullName evidence="2">Putative group XV phospholipase A2-like</fullName>
    </submittedName>
</protein>
<keyword evidence="3" id="KW-1185">Reference proteome</keyword>
<feature type="chain" id="PRO_5013721873" evidence="1">
    <location>
        <begin position="20"/>
        <end position="453"/>
    </location>
</feature>
<reference evidence="2 3" key="1">
    <citation type="journal article" date="2017" name="PLoS Biol.">
        <title>The sea cucumber genome provides insights into morphological evolution and visceral regeneration.</title>
        <authorList>
            <person name="Zhang X."/>
            <person name="Sun L."/>
            <person name="Yuan J."/>
            <person name="Sun Y."/>
            <person name="Gao Y."/>
            <person name="Zhang L."/>
            <person name="Li S."/>
            <person name="Dai H."/>
            <person name="Hamel J.F."/>
            <person name="Liu C."/>
            <person name="Yu Y."/>
            <person name="Liu S."/>
            <person name="Lin W."/>
            <person name="Guo K."/>
            <person name="Jin S."/>
            <person name="Xu P."/>
            <person name="Storey K.B."/>
            <person name="Huan P."/>
            <person name="Zhang T."/>
            <person name="Zhou Y."/>
            <person name="Zhang J."/>
            <person name="Lin C."/>
            <person name="Li X."/>
            <person name="Xing L."/>
            <person name="Huo D."/>
            <person name="Sun M."/>
            <person name="Wang L."/>
            <person name="Mercier A."/>
            <person name="Li F."/>
            <person name="Yang H."/>
            <person name="Xiang J."/>
        </authorList>
    </citation>
    <scope>NUCLEOTIDE SEQUENCE [LARGE SCALE GENOMIC DNA]</scope>
    <source>
        <strain evidence="2">Shaxun</strain>
        <tissue evidence="2">Muscle</tissue>
    </source>
</reference>
<evidence type="ECO:0000313" key="2">
    <source>
        <dbReference type="EMBL" id="PIK61798.1"/>
    </source>
</evidence>
<evidence type="ECO:0000313" key="3">
    <source>
        <dbReference type="Proteomes" id="UP000230750"/>
    </source>
</evidence>
<dbReference type="InterPro" id="IPR029058">
    <property type="entry name" value="AB_hydrolase_fold"/>
</dbReference>
<gene>
    <name evidence="2" type="ORF">BSL78_01253</name>
</gene>
<dbReference type="Pfam" id="PF02450">
    <property type="entry name" value="LCAT"/>
    <property type="match status" value="1"/>
</dbReference>
<sequence>MKLLVCVSFFVATLSFVAGDEPNLFDAFHRPKLNNSSESYKGVNNVSSSSAKHTTLDKAFLQRQDALLFTKVVGYPAVLLPGDGGNQLLAVLNRSEAAHIYCSKSADAFTLWLDLEELLPLAINCFTDNIRLIYDPKTKKSSSPDGVNITVPGFGGTESVEWIDPSHLPFGEYFVGLVNAMVERGYKRGVSIRGAPFDFRMAPNTENAYFSQLKTLIEETYTLNNQRKVVIITHSLGGLFGLYFLNHMEQSWKEKYVQAYAPIASPFAGAAKVMRLFASGDNLDEKVINPLVVRPAQRTYPSSAFLMPSDTYWSANEVLIITPKKNYTVSDFDEFFTDIQFETGKLLRNDTKDLVHDLVAPGVPVFHVHGKNMPTPERFIYDEIFQFPDDQPHVHYGAGDGTVNMRSLKSFLKWKNEQPQQVEEYEIDKGEHLSILQMPQLHQYLLQNVLIPH</sequence>
<dbReference type="EMBL" id="MRZV01000024">
    <property type="protein sequence ID" value="PIK61798.1"/>
    <property type="molecule type" value="Genomic_DNA"/>
</dbReference>
<keyword evidence="1" id="KW-0732">Signal</keyword>
<dbReference type="Proteomes" id="UP000230750">
    <property type="component" value="Unassembled WGS sequence"/>
</dbReference>
<accession>A0A2G8LNG5</accession>
<name>A0A2G8LNG5_STIJA</name>
<dbReference type="InterPro" id="IPR003386">
    <property type="entry name" value="LACT/PDAT_acylTrfase"/>
</dbReference>
<dbReference type="Gene3D" id="3.40.50.1820">
    <property type="entry name" value="alpha/beta hydrolase"/>
    <property type="match status" value="2"/>
</dbReference>
<proteinExistence type="predicted"/>
<organism evidence="2 3">
    <name type="scientific">Stichopus japonicus</name>
    <name type="common">Sea cucumber</name>
    <dbReference type="NCBI Taxonomy" id="307972"/>
    <lineage>
        <taxon>Eukaryota</taxon>
        <taxon>Metazoa</taxon>
        <taxon>Echinodermata</taxon>
        <taxon>Eleutherozoa</taxon>
        <taxon>Echinozoa</taxon>
        <taxon>Holothuroidea</taxon>
        <taxon>Aspidochirotacea</taxon>
        <taxon>Aspidochirotida</taxon>
        <taxon>Stichopodidae</taxon>
        <taxon>Apostichopus</taxon>
    </lineage>
</organism>
<dbReference type="OrthoDB" id="190846at2759"/>
<dbReference type="STRING" id="307972.A0A2G8LNG5"/>
<feature type="signal peptide" evidence="1">
    <location>
        <begin position="1"/>
        <end position="19"/>
    </location>
</feature>
<evidence type="ECO:0000256" key="1">
    <source>
        <dbReference type="SAM" id="SignalP"/>
    </source>
</evidence>